<gene>
    <name evidence="2" type="ORF">BN2614_LOCUS1</name>
</gene>
<dbReference type="AlphaFoldDB" id="A0A9X9LDR6"/>
<sequence length="61" mass="6529">MSLILPGSKSWGVDQVSRPGRPGGQASGDRGLKTQPRLRVRVSGHVKPNLLALRQSPQGSR</sequence>
<dbReference type="Proteomes" id="UP000269945">
    <property type="component" value="Unassembled WGS sequence"/>
</dbReference>
<feature type="region of interest" description="Disordered" evidence="1">
    <location>
        <begin position="1"/>
        <end position="61"/>
    </location>
</feature>
<keyword evidence="3" id="KW-1185">Reference proteome</keyword>
<evidence type="ECO:0000313" key="2">
    <source>
        <dbReference type="EMBL" id="VCW56754.1"/>
    </source>
</evidence>
<comment type="caution">
    <text evidence="2">The sequence shown here is derived from an EMBL/GenBank/DDBJ whole genome shotgun (WGS) entry which is preliminary data.</text>
</comment>
<name>A0A9X9LDR6_GULGU</name>
<evidence type="ECO:0000313" key="3">
    <source>
        <dbReference type="Proteomes" id="UP000269945"/>
    </source>
</evidence>
<reference evidence="2 3" key="1">
    <citation type="submission" date="2018-10" db="EMBL/GenBank/DDBJ databases">
        <authorList>
            <person name="Ekblom R."/>
            <person name="Jareborg N."/>
        </authorList>
    </citation>
    <scope>NUCLEOTIDE SEQUENCE [LARGE SCALE GENOMIC DNA]</scope>
    <source>
        <tissue evidence="2">Muscle</tissue>
    </source>
</reference>
<dbReference type="EMBL" id="CYRY02001024">
    <property type="protein sequence ID" value="VCW56754.1"/>
    <property type="molecule type" value="Genomic_DNA"/>
</dbReference>
<evidence type="ECO:0000256" key="1">
    <source>
        <dbReference type="SAM" id="MobiDB-lite"/>
    </source>
</evidence>
<accession>A0A9X9LDR6</accession>
<organism evidence="2 3">
    <name type="scientific">Gulo gulo</name>
    <name type="common">Wolverine</name>
    <name type="synonym">Gluton</name>
    <dbReference type="NCBI Taxonomy" id="48420"/>
    <lineage>
        <taxon>Eukaryota</taxon>
        <taxon>Metazoa</taxon>
        <taxon>Chordata</taxon>
        <taxon>Craniata</taxon>
        <taxon>Vertebrata</taxon>
        <taxon>Euteleostomi</taxon>
        <taxon>Mammalia</taxon>
        <taxon>Eutheria</taxon>
        <taxon>Laurasiatheria</taxon>
        <taxon>Carnivora</taxon>
        <taxon>Caniformia</taxon>
        <taxon>Musteloidea</taxon>
        <taxon>Mustelidae</taxon>
        <taxon>Guloninae</taxon>
        <taxon>Gulo</taxon>
    </lineage>
</organism>
<proteinExistence type="predicted"/>
<protein>
    <submittedName>
        <fullName evidence="2">Uncharacterized protein</fullName>
    </submittedName>
</protein>